<sequence length="228" mass="25274">MKETDEITAALDELGISASDLGGPDKDSPPTKLHPIIAFGIGAFCVANLGLLMSLPPVLRGKGAPYLPTFQKNLDAMFRQLRQQPHFQKQIRDGTKLTFVDLGSGDGRVVFRAAAENLFVKSTGYELNPLLHLLASGRRWVGGPRQWELTTFYCSDLWNVDLRRANVVTVYGLGPIMKDLGTKLENELSPGSFILSNVFTFPGWKPQSTQGGTYIYRTPNCWQSENRL</sequence>
<dbReference type="STRING" id="556484.B7G3P1"/>
<dbReference type="GO" id="GO:0005739">
    <property type="term" value="C:mitochondrion"/>
    <property type="evidence" value="ECO:0007669"/>
    <property type="project" value="TreeGrafter"/>
</dbReference>
<dbReference type="Proteomes" id="UP000000759">
    <property type="component" value="Chromosome 13"/>
</dbReference>
<evidence type="ECO:0000256" key="5">
    <source>
        <dbReference type="SAM" id="Phobius"/>
    </source>
</evidence>
<keyword evidence="2" id="KW-0489">Methyltransferase</keyword>
<name>B7G3P1_PHATC</name>
<dbReference type="Gene3D" id="3.40.50.150">
    <property type="entry name" value="Vaccinia Virus protein VP39"/>
    <property type="match status" value="1"/>
</dbReference>
<dbReference type="PaxDb" id="2850-Phatr37393"/>
<evidence type="ECO:0000313" key="7">
    <source>
        <dbReference type="Proteomes" id="UP000000759"/>
    </source>
</evidence>
<dbReference type="GO" id="GO:1905706">
    <property type="term" value="P:regulation of mitochondrial ATP synthesis coupled proton transport"/>
    <property type="evidence" value="ECO:0007669"/>
    <property type="project" value="TreeGrafter"/>
</dbReference>
<dbReference type="RefSeq" id="XP_002181648.1">
    <property type="nucleotide sequence ID" value="XM_002181612.1"/>
</dbReference>
<dbReference type="PANTHER" id="PTHR13610">
    <property type="entry name" value="METHYLTRANSFERASE DOMAIN-CONTAINING PROTEIN"/>
    <property type="match status" value="1"/>
</dbReference>
<keyword evidence="5" id="KW-0472">Membrane</keyword>
<dbReference type="InterPro" id="IPR029063">
    <property type="entry name" value="SAM-dependent_MTases_sf"/>
</dbReference>
<dbReference type="GO" id="GO:0016279">
    <property type="term" value="F:protein-lysine N-methyltransferase activity"/>
    <property type="evidence" value="ECO:0007669"/>
    <property type="project" value="InterPro"/>
</dbReference>
<accession>B7G3P1</accession>
<comment type="similarity">
    <text evidence="1">Belongs to the ANT/ATPSC lysine N-methyltransferase family.</text>
</comment>
<protein>
    <submittedName>
        <fullName evidence="6">Uncharacterized protein</fullName>
    </submittedName>
</protein>
<keyword evidence="5" id="KW-0812">Transmembrane</keyword>
<proteinExistence type="inferred from homology"/>
<dbReference type="GeneID" id="7202334"/>
<dbReference type="EMBL" id="CM000615">
    <property type="protein sequence ID" value="EEC46862.1"/>
    <property type="molecule type" value="Genomic_DNA"/>
</dbReference>
<keyword evidence="5" id="KW-1133">Transmembrane helix</keyword>
<organism evidence="6 7">
    <name type="scientific">Phaeodactylum tricornutum (strain CCAP 1055/1)</name>
    <dbReference type="NCBI Taxonomy" id="556484"/>
    <lineage>
        <taxon>Eukaryota</taxon>
        <taxon>Sar</taxon>
        <taxon>Stramenopiles</taxon>
        <taxon>Ochrophyta</taxon>
        <taxon>Bacillariophyta</taxon>
        <taxon>Bacillariophyceae</taxon>
        <taxon>Bacillariophycidae</taxon>
        <taxon>Naviculales</taxon>
        <taxon>Phaeodactylaceae</taxon>
        <taxon>Phaeodactylum</taxon>
    </lineage>
</organism>
<dbReference type="InParanoid" id="B7G3P1"/>
<dbReference type="InterPro" id="IPR026170">
    <property type="entry name" value="FAM173A/B"/>
</dbReference>
<keyword evidence="3" id="KW-0808">Transferase</keyword>
<dbReference type="SUPFAM" id="SSF53335">
    <property type="entry name" value="S-adenosyl-L-methionine-dependent methyltransferases"/>
    <property type="match status" value="1"/>
</dbReference>
<dbReference type="eggNOG" id="KOG4058">
    <property type="taxonomic scope" value="Eukaryota"/>
</dbReference>
<dbReference type="AlphaFoldDB" id="B7G3P1"/>
<evidence type="ECO:0000313" key="6">
    <source>
        <dbReference type="EMBL" id="EEC46862.1"/>
    </source>
</evidence>
<feature type="transmembrane region" description="Helical" evidence="5">
    <location>
        <begin position="33"/>
        <end position="52"/>
    </location>
</feature>
<dbReference type="PANTHER" id="PTHR13610:SF9">
    <property type="entry name" value="FI06469P"/>
    <property type="match status" value="1"/>
</dbReference>
<keyword evidence="7" id="KW-1185">Reference proteome</keyword>
<evidence type="ECO:0000256" key="3">
    <source>
        <dbReference type="ARBA" id="ARBA00022679"/>
    </source>
</evidence>
<keyword evidence="4" id="KW-0949">S-adenosyl-L-methionine</keyword>
<evidence type="ECO:0000256" key="4">
    <source>
        <dbReference type="ARBA" id="ARBA00022691"/>
    </source>
</evidence>
<dbReference type="OrthoDB" id="66144at2759"/>
<dbReference type="HOGENOM" id="CLU_1216800_0_0_1"/>
<evidence type="ECO:0000256" key="1">
    <source>
        <dbReference type="ARBA" id="ARBA00010633"/>
    </source>
</evidence>
<gene>
    <name evidence="6" type="ORF">PHATRDRAFT_37393</name>
</gene>
<reference evidence="6 7" key="1">
    <citation type="journal article" date="2008" name="Nature">
        <title>The Phaeodactylum genome reveals the evolutionary history of diatom genomes.</title>
        <authorList>
            <person name="Bowler C."/>
            <person name="Allen A.E."/>
            <person name="Badger J.H."/>
            <person name="Grimwood J."/>
            <person name="Jabbari K."/>
            <person name="Kuo A."/>
            <person name="Maheswari U."/>
            <person name="Martens C."/>
            <person name="Maumus F."/>
            <person name="Otillar R.P."/>
            <person name="Rayko E."/>
            <person name="Salamov A."/>
            <person name="Vandepoele K."/>
            <person name="Beszteri B."/>
            <person name="Gruber A."/>
            <person name="Heijde M."/>
            <person name="Katinka M."/>
            <person name="Mock T."/>
            <person name="Valentin K."/>
            <person name="Verret F."/>
            <person name="Berges J.A."/>
            <person name="Brownlee C."/>
            <person name="Cadoret J.P."/>
            <person name="Chiovitti A."/>
            <person name="Choi C.J."/>
            <person name="Coesel S."/>
            <person name="De Martino A."/>
            <person name="Detter J.C."/>
            <person name="Durkin C."/>
            <person name="Falciatore A."/>
            <person name="Fournet J."/>
            <person name="Haruta M."/>
            <person name="Huysman M.J."/>
            <person name="Jenkins B.D."/>
            <person name="Jiroutova K."/>
            <person name="Jorgensen R.E."/>
            <person name="Joubert Y."/>
            <person name="Kaplan A."/>
            <person name="Kroger N."/>
            <person name="Kroth P.G."/>
            <person name="La Roche J."/>
            <person name="Lindquist E."/>
            <person name="Lommer M."/>
            <person name="Martin-Jezequel V."/>
            <person name="Lopez P.J."/>
            <person name="Lucas S."/>
            <person name="Mangogna M."/>
            <person name="McGinnis K."/>
            <person name="Medlin L.K."/>
            <person name="Montsant A."/>
            <person name="Oudot-Le Secq M.P."/>
            <person name="Napoli C."/>
            <person name="Obornik M."/>
            <person name="Parker M.S."/>
            <person name="Petit J.L."/>
            <person name="Porcel B.M."/>
            <person name="Poulsen N."/>
            <person name="Robison M."/>
            <person name="Rychlewski L."/>
            <person name="Rynearson T.A."/>
            <person name="Schmutz J."/>
            <person name="Shapiro H."/>
            <person name="Siaut M."/>
            <person name="Stanley M."/>
            <person name="Sussman M.R."/>
            <person name="Taylor A.R."/>
            <person name="Vardi A."/>
            <person name="von Dassow P."/>
            <person name="Vyverman W."/>
            <person name="Willis A."/>
            <person name="Wyrwicz L.S."/>
            <person name="Rokhsar D.S."/>
            <person name="Weissenbach J."/>
            <person name="Armbrust E.V."/>
            <person name="Green B.R."/>
            <person name="Van de Peer Y."/>
            <person name="Grigoriev I.V."/>
        </authorList>
    </citation>
    <scope>NUCLEOTIDE SEQUENCE [LARGE SCALE GENOMIC DNA]</scope>
    <source>
        <strain evidence="6 7">CCAP 1055/1</strain>
    </source>
</reference>
<reference evidence="7" key="2">
    <citation type="submission" date="2008-08" db="EMBL/GenBank/DDBJ databases">
        <authorList>
            <consortium name="Diatom Consortium"/>
            <person name="Grigoriev I."/>
            <person name="Grimwood J."/>
            <person name="Kuo A."/>
            <person name="Otillar R.P."/>
            <person name="Salamov A."/>
            <person name="Detter J.C."/>
            <person name="Lindquist E."/>
            <person name="Shapiro H."/>
            <person name="Lucas S."/>
            <person name="Glavina del Rio T."/>
            <person name="Pitluck S."/>
            <person name="Rokhsar D."/>
            <person name="Bowler C."/>
        </authorList>
    </citation>
    <scope>GENOME REANNOTATION</scope>
    <source>
        <strain evidence="7">CCAP 1055/1</strain>
    </source>
</reference>
<dbReference type="KEGG" id="pti:PHATRDRAFT_37393"/>
<dbReference type="GO" id="GO:0032259">
    <property type="term" value="P:methylation"/>
    <property type="evidence" value="ECO:0007669"/>
    <property type="project" value="UniProtKB-KW"/>
</dbReference>
<evidence type="ECO:0000256" key="2">
    <source>
        <dbReference type="ARBA" id="ARBA00022603"/>
    </source>
</evidence>